<dbReference type="EMBL" id="CP016793">
    <property type="protein sequence ID" value="ANZ41923.1"/>
    <property type="molecule type" value="Genomic_DNA"/>
</dbReference>
<keyword evidence="1" id="KW-0472">Membrane</keyword>
<keyword evidence="1" id="KW-1133">Transmembrane helix</keyword>
<protein>
    <submittedName>
        <fullName evidence="2">Uncharacterized protein</fullName>
    </submittedName>
</protein>
<dbReference type="RefSeq" id="WP_065920258.1">
    <property type="nucleotide sequence ID" value="NZ_CP016793.1"/>
</dbReference>
<dbReference type="AlphaFoldDB" id="A0A1B2HW39"/>
<proteinExistence type="predicted"/>
<keyword evidence="3" id="KW-1185">Reference proteome</keyword>
<dbReference type="Proteomes" id="UP000093053">
    <property type="component" value="Chromosome"/>
</dbReference>
<organism evidence="2 3">
    <name type="scientific">Lentzea guizhouensis</name>
    <dbReference type="NCBI Taxonomy" id="1586287"/>
    <lineage>
        <taxon>Bacteria</taxon>
        <taxon>Bacillati</taxon>
        <taxon>Actinomycetota</taxon>
        <taxon>Actinomycetes</taxon>
        <taxon>Pseudonocardiales</taxon>
        <taxon>Pseudonocardiaceae</taxon>
        <taxon>Lentzea</taxon>
    </lineage>
</organism>
<evidence type="ECO:0000313" key="3">
    <source>
        <dbReference type="Proteomes" id="UP000093053"/>
    </source>
</evidence>
<dbReference type="STRING" id="1586287.BBK82_44330"/>
<dbReference type="OrthoDB" id="3543793at2"/>
<evidence type="ECO:0000256" key="1">
    <source>
        <dbReference type="SAM" id="Phobius"/>
    </source>
</evidence>
<feature type="transmembrane region" description="Helical" evidence="1">
    <location>
        <begin position="36"/>
        <end position="56"/>
    </location>
</feature>
<gene>
    <name evidence="2" type="ORF">BBK82_44330</name>
</gene>
<reference evidence="2 3" key="1">
    <citation type="submission" date="2016-07" db="EMBL/GenBank/DDBJ databases">
        <title>Complete genome sequence of the Lentzea guizhouensis DHS C013.</title>
        <authorList>
            <person name="Cao C."/>
        </authorList>
    </citation>
    <scope>NUCLEOTIDE SEQUENCE [LARGE SCALE GENOMIC DNA]</scope>
    <source>
        <strain evidence="2 3">DHS C013</strain>
    </source>
</reference>
<keyword evidence="1" id="KW-0812">Transmembrane</keyword>
<sequence length="59" mass="6166">MTNTRTNTGTRTLLWIALAVFAVCNAASSIIGLGIAVNIAFGLLTLLSGAALVASYRRR</sequence>
<name>A0A1B2HW39_9PSEU</name>
<dbReference type="KEGG" id="led:BBK82_44330"/>
<evidence type="ECO:0000313" key="2">
    <source>
        <dbReference type="EMBL" id="ANZ41923.1"/>
    </source>
</evidence>
<accession>A0A1B2HW39</accession>